<sequence>PNIKERKDESCALFTPGREMLVQAEHIPVHLGAMPMAVESALSECEPGAGDQVIFNDPFSGGTHLPDITLIKPVHREGTLLGFAVNRAHHGDIGGETPGSMPGHAERLEDEGAIISPRLAVKGGKVVEETLRMLSETRSPGERTGDLRAQIGANEKGARELNETVEKFGLEEYRTFTDQYLDYTESLVRNTVEDLPNRTYSAEEELEWKGRNPSLQVEVSIEGERMSFDFGGTDGQVDGNVNAPLPVTRSAVYYVLQSLLGGGTPFSEGSYRPLQIEVPEGSILNAAPPAAVSAGNVETSQRVVELLLRALQPALPGRIPAESMGTMNNLTVGNDNFTYYETIGGGTGASPQGDGESGVHVHMTNTSNTPVEALENSYPLQVEAYHIRRETGGEGLYRGGDGLLRRIRVLENAQLSVQSQRRKIPPQGVEGGKPGERGENLLIRKDGEREKLGNMVTKFLEKGSKLEIKTPGGGGWGKPQE</sequence>
<feature type="non-terminal residue" evidence="3">
    <location>
        <position position="1"/>
    </location>
</feature>
<dbReference type="InterPro" id="IPR045079">
    <property type="entry name" value="Oxoprolinase-like"/>
</dbReference>
<evidence type="ECO:0000259" key="2">
    <source>
        <dbReference type="Pfam" id="PF02538"/>
    </source>
</evidence>
<dbReference type="PANTHER" id="PTHR11365:SF23">
    <property type="entry name" value="HYPOTHETICAL 5-OXOPROLINASE (EUROFUNG)-RELATED"/>
    <property type="match status" value="1"/>
</dbReference>
<dbReference type="GO" id="GO:0006749">
    <property type="term" value="P:glutathione metabolic process"/>
    <property type="evidence" value="ECO:0007669"/>
    <property type="project" value="TreeGrafter"/>
</dbReference>
<dbReference type="Proteomes" id="UP000070257">
    <property type="component" value="Unassembled WGS sequence"/>
</dbReference>
<dbReference type="Pfam" id="PF02538">
    <property type="entry name" value="Hydantoinase_B"/>
    <property type="match status" value="1"/>
</dbReference>
<dbReference type="InterPro" id="IPR003692">
    <property type="entry name" value="Hydantoinase_B"/>
</dbReference>
<dbReference type="GO" id="GO:0017168">
    <property type="term" value="F:5-oxoprolinase (ATP-hydrolyzing) activity"/>
    <property type="evidence" value="ECO:0007669"/>
    <property type="project" value="TreeGrafter"/>
</dbReference>
<dbReference type="AlphaFoldDB" id="A0A656YVV6"/>
<accession>A0A656YVV6</accession>
<feature type="domain" description="Hydantoinase B/oxoprolinase" evidence="2">
    <location>
        <begin position="1"/>
        <end position="479"/>
    </location>
</feature>
<protein>
    <recommendedName>
        <fullName evidence="2">Hydantoinase B/oxoprolinase domain-containing protein</fullName>
    </recommendedName>
</protein>
<keyword evidence="4" id="KW-1185">Reference proteome</keyword>
<dbReference type="PANTHER" id="PTHR11365">
    <property type="entry name" value="5-OXOPROLINASE RELATED"/>
    <property type="match status" value="1"/>
</dbReference>
<dbReference type="EMBL" id="LHXT01000041">
    <property type="protein sequence ID" value="KXA97813.1"/>
    <property type="molecule type" value="Genomic_DNA"/>
</dbReference>
<reference evidence="3 4" key="1">
    <citation type="journal article" date="2016" name="Sci. Rep.">
        <title>Metabolic traits of an uncultured archaeal lineage -MSBL1- from brine pools of the Red Sea.</title>
        <authorList>
            <person name="Mwirichia R."/>
            <person name="Alam I."/>
            <person name="Rashid M."/>
            <person name="Vinu M."/>
            <person name="Ba-Alawi W."/>
            <person name="Anthony Kamau A."/>
            <person name="Kamanda Ngugi D."/>
            <person name="Goker M."/>
            <person name="Klenk H.P."/>
            <person name="Bajic V."/>
            <person name="Stingl U."/>
        </authorList>
    </citation>
    <scope>NUCLEOTIDE SEQUENCE [LARGE SCALE GENOMIC DNA]</scope>
    <source>
        <strain evidence="3">SCGC-AAA259J03</strain>
    </source>
</reference>
<comment type="caution">
    <text evidence="3">The sequence shown here is derived from an EMBL/GenBank/DDBJ whole genome shotgun (WGS) entry which is preliminary data.</text>
</comment>
<evidence type="ECO:0000313" key="4">
    <source>
        <dbReference type="Proteomes" id="UP000070257"/>
    </source>
</evidence>
<feature type="region of interest" description="Disordered" evidence="1">
    <location>
        <begin position="420"/>
        <end position="440"/>
    </location>
</feature>
<proteinExistence type="predicted"/>
<dbReference type="GO" id="GO:0005829">
    <property type="term" value="C:cytosol"/>
    <property type="evidence" value="ECO:0007669"/>
    <property type="project" value="TreeGrafter"/>
</dbReference>
<evidence type="ECO:0000313" key="3">
    <source>
        <dbReference type="EMBL" id="KXA97813.1"/>
    </source>
</evidence>
<evidence type="ECO:0000256" key="1">
    <source>
        <dbReference type="SAM" id="MobiDB-lite"/>
    </source>
</evidence>
<organism evidence="3 4">
    <name type="scientific">candidate division MSBL1 archaeon SCGC-AAA259J03</name>
    <dbReference type="NCBI Taxonomy" id="1698269"/>
    <lineage>
        <taxon>Archaea</taxon>
        <taxon>Methanobacteriati</taxon>
        <taxon>Methanobacteriota</taxon>
        <taxon>candidate division MSBL1</taxon>
    </lineage>
</organism>
<gene>
    <name evidence="3" type="ORF">AKJ39_02985</name>
</gene>
<name>A0A656YVV6_9EURY</name>